<feature type="region of interest" description="Disordered" evidence="1">
    <location>
        <begin position="15"/>
        <end position="36"/>
    </location>
</feature>
<dbReference type="Proteomes" id="UP000681967">
    <property type="component" value="Unassembled WGS sequence"/>
</dbReference>
<feature type="domain" description="AH" evidence="2">
    <location>
        <begin position="166"/>
        <end position="359"/>
    </location>
</feature>
<dbReference type="GO" id="GO:0019904">
    <property type="term" value="F:protein domain specific binding"/>
    <property type="evidence" value="ECO:0007669"/>
    <property type="project" value="InterPro"/>
</dbReference>
<dbReference type="EMBL" id="CAJNOW010000101">
    <property type="protein sequence ID" value="CAF1236971.1"/>
    <property type="molecule type" value="Genomic_DNA"/>
</dbReference>
<proteinExistence type="predicted"/>
<dbReference type="Proteomes" id="UP000663824">
    <property type="component" value="Unassembled WGS sequence"/>
</dbReference>
<gene>
    <name evidence="6" type="ORF">BYL167_LOCUS4465</name>
    <name evidence="3" type="ORF">CJN711_LOCUS2649</name>
    <name evidence="7" type="ORF">GIL414_LOCUS5241</name>
    <name evidence="4" type="ORF">KQP761_LOCUS1591</name>
    <name evidence="5" type="ORF">MBJ925_LOCUS3100</name>
    <name evidence="8" type="ORF">SMN809_LOCUS8845</name>
</gene>
<dbReference type="InterPro" id="IPR027267">
    <property type="entry name" value="AH/BAR_dom_sf"/>
</dbReference>
<sequence>MASFASTFGSLDDGQHFSSNMDMNETKNTANHQESNNFSSVDLDQQLILSKEHHSPYVSLHDAATFQTDSLPMTGSIVNNPSRTSPFSSQEFLSSRNSSSNVIKSTSTIPADRRISIPDMAKLSASSAAAVAAVGPTIDKFKQWSLSTYKCTKQSIYEKLGKTTRTVDVEIDTQIEQLRETKQRYENILALARSYSNHFSNLMQTQRLLSDQFLELKQKSFLLCDEFSYNAETQRVLVQNGEILLNALNYFISTLNTLCTKTIEDTIITIRLYETARLEYDACRTELELLSQGSHMNEKQDAFQKYKEKYEHLKSDVSIKLKFLDENQTKVMKKQLLLFHNAIAAYFSGNKEALDATMKQFNLKLISNGSNNEDKKSFLEQLNH</sequence>
<dbReference type="Gene3D" id="1.20.1270.60">
    <property type="entry name" value="Arfaptin homology (AH) domain/BAR domain"/>
    <property type="match status" value="1"/>
</dbReference>
<evidence type="ECO:0000259" key="2">
    <source>
        <dbReference type="PROSITE" id="PS50870"/>
    </source>
</evidence>
<dbReference type="Proteomes" id="UP000676336">
    <property type="component" value="Unassembled WGS sequence"/>
</dbReference>
<organism evidence="3 9">
    <name type="scientific">Rotaria magnacalcarata</name>
    <dbReference type="NCBI Taxonomy" id="392030"/>
    <lineage>
        <taxon>Eukaryota</taxon>
        <taxon>Metazoa</taxon>
        <taxon>Spiralia</taxon>
        <taxon>Gnathifera</taxon>
        <taxon>Rotifera</taxon>
        <taxon>Eurotatoria</taxon>
        <taxon>Bdelloidea</taxon>
        <taxon>Philodinida</taxon>
        <taxon>Philodinidae</taxon>
        <taxon>Rotaria</taxon>
    </lineage>
</organism>
<name>A0A814HBE2_9BILA</name>
<dbReference type="PROSITE" id="PS50870">
    <property type="entry name" value="AH"/>
    <property type="match status" value="1"/>
</dbReference>
<dbReference type="GO" id="GO:0006886">
    <property type="term" value="P:intracellular protein transport"/>
    <property type="evidence" value="ECO:0007669"/>
    <property type="project" value="TreeGrafter"/>
</dbReference>
<dbReference type="PANTHER" id="PTHR12141:SF5">
    <property type="entry name" value="ARFAPTIN"/>
    <property type="match status" value="1"/>
</dbReference>
<dbReference type="EMBL" id="CAJOBJ010001358">
    <property type="protein sequence ID" value="CAF3875115.1"/>
    <property type="molecule type" value="Genomic_DNA"/>
</dbReference>
<dbReference type="InterPro" id="IPR010504">
    <property type="entry name" value="AH_dom"/>
</dbReference>
<dbReference type="FunFam" id="1.20.1270.60:FF:000085">
    <property type="entry name" value="Predicted protein"/>
    <property type="match status" value="1"/>
</dbReference>
<evidence type="ECO:0000313" key="6">
    <source>
        <dbReference type="EMBL" id="CAF3826972.1"/>
    </source>
</evidence>
<dbReference type="AlphaFoldDB" id="A0A814HBE2"/>
<dbReference type="Proteomes" id="UP000681720">
    <property type="component" value="Unassembled WGS sequence"/>
</dbReference>
<protein>
    <recommendedName>
        <fullName evidence="2">AH domain-containing protein</fullName>
    </recommendedName>
</protein>
<evidence type="ECO:0000313" key="8">
    <source>
        <dbReference type="EMBL" id="CAF3943456.1"/>
    </source>
</evidence>
<evidence type="ECO:0000313" key="4">
    <source>
        <dbReference type="EMBL" id="CAF1236971.1"/>
    </source>
</evidence>
<dbReference type="GO" id="GO:0032588">
    <property type="term" value="C:trans-Golgi network membrane"/>
    <property type="evidence" value="ECO:0007669"/>
    <property type="project" value="TreeGrafter"/>
</dbReference>
<comment type="caution">
    <text evidence="3">The sequence shown here is derived from an EMBL/GenBank/DDBJ whole genome shotgun (WGS) entry which is preliminary data.</text>
</comment>
<dbReference type="OrthoDB" id="9994780at2759"/>
<evidence type="ECO:0000313" key="9">
    <source>
        <dbReference type="Proteomes" id="UP000663855"/>
    </source>
</evidence>
<evidence type="ECO:0000313" key="7">
    <source>
        <dbReference type="EMBL" id="CAF3875115.1"/>
    </source>
</evidence>
<dbReference type="Pfam" id="PF06456">
    <property type="entry name" value="Arfaptin"/>
    <property type="match status" value="1"/>
</dbReference>
<accession>A0A814HBE2</accession>
<dbReference type="SMART" id="SM01015">
    <property type="entry name" value="Arfaptin"/>
    <property type="match status" value="1"/>
</dbReference>
<reference evidence="3" key="1">
    <citation type="submission" date="2021-02" db="EMBL/GenBank/DDBJ databases">
        <authorList>
            <person name="Nowell W R."/>
        </authorList>
    </citation>
    <scope>NUCLEOTIDE SEQUENCE</scope>
</reference>
<feature type="compositionally biased region" description="Polar residues" evidence="1">
    <location>
        <begin position="16"/>
        <end position="36"/>
    </location>
</feature>
<evidence type="ECO:0000313" key="5">
    <source>
        <dbReference type="EMBL" id="CAF1924271.1"/>
    </source>
</evidence>
<dbReference type="EMBL" id="CAJOBI010002769">
    <property type="protein sequence ID" value="CAF3943456.1"/>
    <property type="molecule type" value="Genomic_DNA"/>
</dbReference>
<dbReference type="GO" id="GO:0005543">
    <property type="term" value="F:phospholipid binding"/>
    <property type="evidence" value="ECO:0007669"/>
    <property type="project" value="TreeGrafter"/>
</dbReference>
<dbReference type="Proteomes" id="UP000663834">
    <property type="component" value="Unassembled WGS sequence"/>
</dbReference>
<dbReference type="EMBL" id="CAJOBH010000950">
    <property type="protein sequence ID" value="CAF3826972.1"/>
    <property type="molecule type" value="Genomic_DNA"/>
</dbReference>
<dbReference type="PANTHER" id="PTHR12141">
    <property type="entry name" value="ARFAPTIN-RELATED"/>
    <property type="match status" value="1"/>
</dbReference>
<dbReference type="Proteomes" id="UP000663855">
    <property type="component" value="Unassembled WGS sequence"/>
</dbReference>
<dbReference type="EMBL" id="CAJNRE010000189">
    <property type="protein sequence ID" value="CAF1924271.1"/>
    <property type="molecule type" value="Genomic_DNA"/>
</dbReference>
<dbReference type="GO" id="GO:0034315">
    <property type="term" value="P:regulation of Arp2/3 complex-mediated actin nucleation"/>
    <property type="evidence" value="ECO:0007669"/>
    <property type="project" value="TreeGrafter"/>
</dbReference>
<evidence type="ECO:0000313" key="3">
    <source>
        <dbReference type="EMBL" id="CAF1007226.1"/>
    </source>
</evidence>
<dbReference type="EMBL" id="CAJNOV010000161">
    <property type="protein sequence ID" value="CAF1007226.1"/>
    <property type="molecule type" value="Genomic_DNA"/>
</dbReference>
<evidence type="ECO:0000256" key="1">
    <source>
        <dbReference type="SAM" id="MobiDB-lite"/>
    </source>
</evidence>
<dbReference type="InterPro" id="IPR030798">
    <property type="entry name" value="Arfaptin_fam"/>
</dbReference>
<dbReference type="SUPFAM" id="SSF103657">
    <property type="entry name" value="BAR/IMD domain-like"/>
    <property type="match status" value="1"/>
</dbReference>